<protein>
    <recommendedName>
        <fullName evidence="1">ATP-dependent DNA ligase family profile domain-containing protein</fullName>
    </recommendedName>
</protein>
<dbReference type="GO" id="GO:0006281">
    <property type="term" value="P:DNA repair"/>
    <property type="evidence" value="ECO:0007669"/>
    <property type="project" value="InterPro"/>
</dbReference>
<evidence type="ECO:0000259" key="1">
    <source>
        <dbReference type="Pfam" id="PF01068"/>
    </source>
</evidence>
<dbReference type="OrthoDB" id="5503604at2"/>
<dbReference type="Pfam" id="PF01068">
    <property type="entry name" value="DNA_ligase_A_M"/>
    <property type="match status" value="1"/>
</dbReference>
<sequence>MLATTGQVELQSSGGVNATKWFPELGDALSALPAGNIVDGEVCVLSDLGISDFNRVHRRALRRGWYVGADQVAYCIFDLIVGGGRDLRAQPIEERKSALKKLLAEPPPSLLYVQDVDDGEWLYDKAGWQHSPGRRALARLVKIKRPGAVPPQRFQRSDSCLQAGRCPIFAYAKTACVSRRSAGARLAWHAPISLH</sequence>
<proteinExistence type="predicted"/>
<feature type="domain" description="ATP-dependent DNA ligase family profile" evidence="1">
    <location>
        <begin position="5"/>
        <end position="109"/>
    </location>
</feature>
<dbReference type="EMBL" id="AHJE01000012">
    <property type="protein sequence ID" value="EHP44225.1"/>
    <property type="molecule type" value="Genomic_DNA"/>
</dbReference>
<gene>
    <name evidence="2" type="ORF">OR16_04587</name>
</gene>
<dbReference type="GO" id="GO:0006310">
    <property type="term" value="P:DNA recombination"/>
    <property type="evidence" value="ECO:0007669"/>
    <property type="project" value="InterPro"/>
</dbReference>
<organism evidence="2 3">
    <name type="scientific">Cupriavidus basilensis OR16</name>
    <dbReference type="NCBI Taxonomy" id="1127483"/>
    <lineage>
        <taxon>Bacteria</taxon>
        <taxon>Pseudomonadati</taxon>
        <taxon>Pseudomonadota</taxon>
        <taxon>Betaproteobacteria</taxon>
        <taxon>Burkholderiales</taxon>
        <taxon>Burkholderiaceae</taxon>
        <taxon>Cupriavidus</taxon>
    </lineage>
</organism>
<name>H1S009_9BURK</name>
<comment type="caution">
    <text evidence="2">The sequence shown here is derived from an EMBL/GenBank/DDBJ whole genome shotgun (WGS) entry which is preliminary data.</text>
</comment>
<reference evidence="2 3" key="1">
    <citation type="journal article" date="2012" name="J. Bacteriol.">
        <title>De Novo Genome Project of Cupriavidus basilensis OR16.</title>
        <authorList>
            <person name="Cserhati M."/>
            <person name="Kriszt B."/>
            <person name="Szoboszlay S."/>
            <person name="Toth A."/>
            <person name="Szabo I."/>
            <person name="Tancsics A."/>
            <person name="Nagy I."/>
            <person name="Horvath B."/>
            <person name="Nagy I."/>
            <person name="Kukolya J."/>
        </authorList>
    </citation>
    <scope>NUCLEOTIDE SEQUENCE [LARGE SCALE GENOMIC DNA]</scope>
    <source>
        <strain evidence="2 3">OR16</strain>
    </source>
</reference>
<dbReference type="SUPFAM" id="SSF56091">
    <property type="entry name" value="DNA ligase/mRNA capping enzyme, catalytic domain"/>
    <property type="match status" value="1"/>
</dbReference>
<dbReference type="Gene3D" id="3.30.470.30">
    <property type="entry name" value="DNA ligase/mRNA capping enzyme"/>
    <property type="match status" value="1"/>
</dbReference>
<dbReference type="GO" id="GO:0005524">
    <property type="term" value="F:ATP binding"/>
    <property type="evidence" value="ECO:0007669"/>
    <property type="project" value="InterPro"/>
</dbReference>
<dbReference type="AlphaFoldDB" id="H1S009"/>
<evidence type="ECO:0000313" key="2">
    <source>
        <dbReference type="EMBL" id="EHP44225.1"/>
    </source>
</evidence>
<dbReference type="InterPro" id="IPR012310">
    <property type="entry name" value="DNA_ligase_ATP-dep_cent"/>
</dbReference>
<dbReference type="Proteomes" id="UP000005808">
    <property type="component" value="Unassembled WGS sequence"/>
</dbReference>
<dbReference type="GO" id="GO:0003910">
    <property type="term" value="F:DNA ligase (ATP) activity"/>
    <property type="evidence" value="ECO:0007669"/>
    <property type="project" value="InterPro"/>
</dbReference>
<evidence type="ECO:0000313" key="3">
    <source>
        <dbReference type="Proteomes" id="UP000005808"/>
    </source>
</evidence>
<accession>H1S009</accession>